<dbReference type="Pfam" id="PF00672">
    <property type="entry name" value="HAMP"/>
    <property type="match status" value="1"/>
</dbReference>
<keyword evidence="11 18" id="KW-0067">ATP-binding</keyword>
<sequence>MMGRFTCFIRQLPIKWKLMLGATTLIFLLFATYNFSQYLVLKQWMMNQEKDKIQVSMSQLQDYLNEKSNTLDAVLIAEVRPYIEKLIGKNQLVRIIGQNGEPLLTVSNHFDENWVAPRAVSEPELYDITPQEDHILIYRSPFKTEKFVGTLEFASNLETFDHFSQTLFWVMLIGGVLAVFISAISGLAIARQLMRPIRALAATIRSVKEKGLTERVNNIENGDELSSLAQLFNELMNQLEVSFRQQKQFVEDASHELRTPITILEGHLSLLNRWGKSDPEVLNESLQASLQETRRLKGIVEELLTLTRVETHLVTEISEPIPIEPVILETLKRFEALNPDFEFQVNTVKISNVLIAISALHMEQILLIVLDNAVKYTLQDKRISIEGLRLTNEVQITIEDHGIGIPQVELPYVFDRFYRVDKARNREIAGTGLGLSIAKQFVHKYQGEITIRSKENEGTKVIINLPINQIIN</sequence>
<feature type="domain" description="HAMP" evidence="17">
    <location>
        <begin position="191"/>
        <end position="244"/>
    </location>
</feature>
<dbReference type="SUPFAM" id="SSF158472">
    <property type="entry name" value="HAMP domain-like"/>
    <property type="match status" value="1"/>
</dbReference>
<evidence type="ECO:0000313" key="18">
    <source>
        <dbReference type="EMBL" id="MCY9697746.1"/>
    </source>
</evidence>
<dbReference type="Gene3D" id="3.30.565.10">
    <property type="entry name" value="Histidine kinase-like ATPase, C-terminal domain"/>
    <property type="match status" value="1"/>
</dbReference>
<accession>A0ABT4GNU0</accession>
<dbReference type="SMART" id="SM00387">
    <property type="entry name" value="HATPase_c"/>
    <property type="match status" value="1"/>
</dbReference>
<dbReference type="InterPro" id="IPR003660">
    <property type="entry name" value="HAMP_dom"/>
</dbReference>
<evidence type="ECO:0000256" key="13">
    <source>
        <dbReference type="ARBA" id="ARBA00023012"/>
    </source>
</evidence>
<dbReference type="InterPro" id="IPR050398">
    <property type="entry name" value="HssS/ArlS-like"/>
</dbReference>
<dbReference type="SUPFAM" id="SSF47384">
    <property type="entry name" value="Homodimeric domain of signal transducing histidine kinase"/>
    <property type="match status" value="1"/>
</dbReference>
<dbReference type="CDD" id="cd06225">
    <property type="entry name" value="HAMP"/>
    <property type="match status" value="1"/>
</dbReference>
<organism evidence="18 19">
    <name type="scientific">Paenibacillus alginolyticus</name>
    <dbReference type="NCBI Taxonomy" id="59839"/>
    <lineage>
        <taxon>Bacteria</taxon>
        <taxon>Bacillati</taxon>
        <taxon>Bacillota</taxon>
        <taxon>Bacilli</taxon>
        <taxon>Bacillales</taxon>
        <taxon>Paenibacillaceae</taxon>
        <taxon>Paenibacillus</taxon>
    </lineage>
</organism>
<dbReference type="RefSeq" id="WP_029194234.1">
    <property type="nucleotide sequence ID" value="NZ_JAMDMW010000033.1"/>
</dbReference>
<evidence type="ECO:0000256" key="10">
    <source>
        <dbReference type="ARBA" id="ARBA00022777"/>
    </source>
</evidence>
<name>A0ABT4GNU0_9BACL</name>
<keyword evidence="19" id="KW-1185">Reference proteome</keyword>
<evidence type="ECO:0000259" key="16">
    <source>
        <dbReference type="PROSITE" id="PS50109"/>
    </source>
</evidence>
<dbReference type="Gene3D" id="6.10.340.10">
    <property type="match status" value="1"/>
</dbReference>
<dbReference type="PANTHER" id="PTHR45528">
    <property type="entry name" value="SENSOR HISTIDINE KINASE CPXA"/>
    <property type="match status" value="1"/>
</dbReference>
<dbReference type="InterPro" id="IPR005467">
    <property type="entry name" value="His_kinase_dom"/>
</dbReference>
<dbReference type="EMBL" id="JAMDMX010000164">
    <property type="protein sequence ID" value="MCY9697746.1"/>
    <property type="molecule type" value="Genomic_DNA"/>
</dbReference>
<dbReference type="InterPro" id="IPR036890">
    <property type="entry name" value="HATPase_C_sf"/>
</dbReference>
<dbReference type="PANTHER" id="PTHR45528:SF12">
    <property type="entry name" value="SENSOR HISTIDINE KINASE ARSS"/>
    <property type="match status" value="1"/>
</dbReference>
<keyword evidence="5" id="KW-1003">Cell membrane</keyword>
<evidence type="ECO:0000256" key="12">
    <source>
        <dbReference type="ARBA" id="ARBA00022989"/>
    </source>
</evidence>
<dbReference type="InterPro" id="IPR036097">
    <property type="entry name" value="HisK_dim/P_sf"/>
</dbReference>
<evidence type="ECO:0000256" key="5">
    <source>
        <dbReference type="ARBA" id="ARBA00022475"/>
    </source>
</evidence>
<reference evidence="18 19" key="1">
    <citation type="submission" date="2022-05" db="EMBL/GenBank/DDBJ databases">
        <title>Genome Sequencing of Bee-Associated Microbes.</title>
        <authorList>
            <person name="Dunlap C."/>
        </authorList>
    </citation>
    <scope>NUCLEOTIDE SEQUENCE [LARGE SCALE GENOMIC DNA]</scope>
    <source>
        <strain evidence="18 19">NRRL B-14421</strain>
    </source>
</reference>
<evidence type="ECO:0000256" key="1">
    <source>
        <dbReference type="ARBA" id="ARBA00000085"/>
    </source>
</evidence>
<keyword evidence="12 15" id="KW-1133">Transmembrane helix</keyword>
<dbReference type="SUPFAM" id="SSF55874">
    <property type="entry name" value="ATPase domain of HSP90 chaperone/DNA topoisomerase II/histidine kinase"/>
    <property type="match status" value="1"/>
</dbReference>
<dbReference type="Pfam" id="PF18719">
    <property type="entry name" value="ArlS_N"/>
    <property type="match status" value="1"/>
</dbReference>
<dbReference type="CDD" id="cd00082">
    <property type="entry name" value="HisKA"/>
    <property type="match status" value="1"/>
</dbReference>
<evidence type="ECO:0000259" key="17">
    <source>
        <dbReference type="PROSITE" id="PS50885"/>
    </source>
</evidence>
<keyword evidence="9" id="KW-0547">Nucleotide-binding</keyword>
<evidence type="ECO:0000256" key="4">
    <source>
        <dbReference type="ARBA" id="ARBA00015735"/>
    </source>
</evidence>
<evidence type="ECO:0000256" key="15">
    <source>
        <dbReference type="SAM" id="Phobius"/>
    </source>
</evidence>
<dbReference type="PROSITE" id="PS50885">
    <property type="entry name" value="HAMP"/>
    <property type="match status" value="1"/>
</dbReference>
<dbReference type="CDD" id="cd00075">
    <property type="entry name" value="HATPase"/>
    <property type="match status" value="1"/>
</dbReference>
<dbReference type="Pfam" id="PF00512">
    <property type="entry name" value="HisKA"/>
    <property type="match status" value="1"/>
</dbReference>
<evidence type="ECO:0000256" key="3">
    <source>
        <dbReference type="ARBA" id="ARBA00012438"/>
    </source>
</evidence>
<keyword evidence="7" id="KW-0808">Transferase</keyword>
<keyword evidence="10" id="KW-0418">Kinase</keyword>
<evidence type="ECO:0000256" key="6">
    <source>
        <dbReference type="ARBA" id="ARBA00022553"/>
    </source>
</evidence>
<dbReference type="EC" id="2.7.13.3" evidence="3"/>
<comment type="caution">
    <text evidence="18">The sequence shown here is derived from an EMBL/GenBank/DDBJ whole genome shotgun (WGS) entry which is preliminary data.</text>
</comment>
<dbReference type="PROSITE" id="PS50109">
    <property type="entry name" value="HIS_KIN"/>
    <property type="match status" value="1"/>
</dbReference>
<evidence type="ECO:0000256" key="8">
    <source>
        <dbReference type="ARBA" id="ARBA00022692"/>
    </source>
</evidence>
<proteinExistence type="predicted"/>
<comment type="catalytic activity">
    <reaction evidence="1">
        <text>ATP + protein L-histidine = ADP + protein N-phospho-L-histidine.</text>
        <dbReference type="EC" id="2.7.13.3"/>
    </reaction>
</comment>
<dbReference type="InterPro" id="IPR041610">
    <property type="entry name" value="ArlS_N"/>
</dbReference>
<evidence type="ECO:0000313" key="19">
    <source>
        <dbReference type="Proteomes" id="UP001527099"/>
    </source>
</evidence>
<evidence type="ECO:0000256" key="7">
    <source>
        <dbReference type="ARBA" id="ARBA00022679"/>
    </source>
</evidence>
<keyword evidence="13" id="KW-0902">Two-component regulatory system</keyword>
<dbReference type="GO" id="GO:0005524">
    <property type="term" value="F:ATP binding"/>
    <property type="evidence" value="ECO:0007669"/>
    <property type="project" value="UniProtKB-KW"/>
</dbReference>
<evidence type="ECO:0000256" key="14">
    <source>
        <dbReference type="ARBA" id="ARBA00023136"/>
    </source>
</evidence>
<evidence type="ECO:0000256" key="2">
    <source>
        <dbReference type="ARBA" id="ARBA00004651"/>
    </source>
</evidence>
<dbReference type="SMART" id="SM00304">
    <property type="entry name" value="HAMP"/>
    <property type="match status" value="1"/>
</dbReference>
<protein>
    <recommendedName>
        <fullName evidence="4">Signal transduction histidine-protein kinase ArlS</fullName>
        <ecNumber evidence="3">2.7.13.3</ecNumber>
    </recommendedName>
</protein>
<keyword evidence="14 15" id="KW-0472">Membrane</keyword>
<keyword evidence="6" id="KW-0597">Phosphoprotein</keyword>
<comment type="subcellular location">
    <subcellularLocation>
        <location evidence="2">Cell membrane</location>
        <topology evidence="2">Multi-pass membrane protein</topology>
    </subcellularLocation>
</comment>
<dbReference type="SMART" id="SM00388">
    <property type="entry name" value="HisKA"/>
    <property type="match status" value="1"/>
</dbReference>
<dbReference type="InterPro" id="IPR004358">
    <property type="entry name" value="Sig_transdc_His_kin-like_C"/>
</dbReference>
<feature type="transmembrane region" description="Helical" evidence="15">
    <location>
        <begin position="167"/>
        <end position="190"/>
    </location>
</feature>
<keyword evidence="8 15" id="KW-0812">Transmembrane</keyword>
<gene>
    <name evidence="18" type="ORF">M5X19_33550</name>
</gene>
<dbReference type="PRINTS" id="PR00344">
    <property type="entry name" value="BCTRLSENSOR"/>
</dbReference>
<evidence type="ECO:0000256" key="9">
    <source>
        <dbReference type="ARBA" id="ARBA00022741"/>
    </source>
</evidence>
<feature type="domain" description="Histidine kinase" evidence="16">
    <location>
        <begin position="252"/>
        <end position="469"/>
    </location>
</feature>
<dbReference type="Proteomes" id="UP001527099">
    <property type="component" value="Unassembled WGS sequence"/>
</dbReference>
<dbReference type="InterPro" id="IPR003594">
    <property type="entry name" value="HATPase_dom"/>
</dbReference>
<dbReference type="Pfam" id="PF02518">
    <property type="entry name" value="HATPase_c"/>
    <property type="match status" value="1"/>
</dbReference>
<dbReference type="InterPro" id="IPR003661">
    <property type="entry name" value="HisK_dim/P_dom"/>
</dbReference>
<evidence type="ECO:0000256" key="11">
    <source>
        <dbReference type="ARBA" id="ARBA00022840"/>
    </source>
</evidence>
<dbReference type="Gene3D" id="1.10.287.130">
    <property type="match status" value="1"/>
</dbReference>